<dbReference type="EMBL" id="JAPEIS010000012">
    <property type="protein sequence ID" value="KAJ8061163.1"/>
    <property type="molecule type" value="Genomic_DNA"/>
</dbReference>
<dbReference type="GO" id="GO:0005634">
    <property type="term" value="C:nucleus"/>
    <property type="evidence" value="ECO:0007669"/>
    <property type="project" value="UniProtKB-SubCell"/>
</dbReference>
<evidence type="ECO:0000256" key="3">
    <source>
        <dbReference type="ARBA" id="ARBA00023015"/>
    </source>
</evidence>
<dbReference type="Proteomes" id="UP001152300">
    <property type="component" value="Unassembled WGS sequence"/>
</dbReference>
<reference evidence="7" key="1">
    <citation type="submission" date="2022-11" db="EMBL/GenBank/DDBJ databases">
        <title>Genome Resource of Sclerotinia nivalis Strain SnTB1, a Plant Pathogen Isolated from American Ginseng.</title>
        <authorList>
            <person name="Fan S."/>
        </authorList>
    </citation>
    <scope>NUCLEOTIDE SEQUENCE</scope>
    <source>
        <strain evidence="7">SnTB1</strain>
    </source>
</reference>
<evidence type="ECO:0000256" key="4">
    <source>
        <dbReference type="ARBA" id="ARBA00023163"/>
    </source>
</evidence>
<keyword evidence="2" id="KW-0479">Metal-binding</keyword>
<comment type="caution">
    <text evidence="7">The sequence shown here is derived from an EMBL/GenBank/DDBJ whole genome shotgun (WGS) entry which is preliminary data.</text>
</comment>
<evidence type="ECO:0000313" key="8">
    <source>
        <dbReference type="Proteomes" id="UP001152300"/>
    </source>
</evidence>
<dbReference type="OrthoDB" id="5600212at2759"/>
<gene>
    <name evidence="7" type="ORF">OCU04_010236</name>
</gene>
<feature type="compositionally biased region" description="Polar residues" evidence="6">
    <location>
        <begin position="371"/>
        <end position="397"/>
    </location>
</feature>
<keyword evidence="8" id="KW-1185">Reference proteome</keyword>
<accession>A0A9X0AFC0</accession>
<organism evidence="7 8">
    <name type="scientific">Sclerotinia nivalis</name>
    <dbReference type="NCBI Taxonomy" id="352851"/>
    <lineage>
        <taxon>Eukaryota</taxon>
        <taxon>Fungi</taxon>
        <taxon>Dikarya</taxon>
        <taxon>Ascomycota</taxon>
        <taxon>Pezizomycotina</taxon>
        <taxon>Leotiomycetes</taxon>
        <taxon>Helotiales</taxon>
        <taxon>Sclerotiniaceae</taxon>
        <taxon>Sclerotinia</taxon>
    </lineage>
</organism>
<evidence type="ECO:0000256" key="6">
    <source>
        <dbReference type="SAM" id="MobiDB-lite"/>
    </source>
</evidence>
<evidence type="ECO:0000256" key="2">
    <source>
        <dbReference type="ARBA" id="ARBA00022723"/>
    </source>
</evidence>
<evidence type="ECO:0000313" key="7">
    <source>
        <dbReference type="EMBL" id="KAJ8061163.1"/>
    </source>
</evidence>
<dbReference type="AlphaFoldDB" id="A0A9X0AFC0"/>
<keyword evidence="3" id="KW-0805">Transcription regulation</keyword>
<feature type="region of interest" description="Disordered" evidence="6">
    <location>
        <begin position="302"/>
        <end position="439"/>
    </location>
</feature>
<dbReference type="GO" id="GO:0000981">
    <property type="term" value="F:DNA-binding transcription factor activity, RNA polymerase II-specific"/>
    <property type="evidence" value="ECO:0007669"/>
    <property type="project" value="InterPro"/>
</dbReference>
<sequence length="516" mass="56184">MAFCEDRYASVGTGWPMAIDENDIASDLPSSDEAFDMSRPERSQTLMEAMSPQGASKLSPFAGIVLMASLFGRNILHLHRSDADDRDNDLNGEFWKRHRSMDNILLNTSLCLPFHLRLPHGMANPNIVFLNMNIHTSVICLHQAAIVKAEKHRLPDSVVLESKARAITAANEITNIMRSISHMDLSTMNAFLSFCLLVAARVFVQYLADVPKDTQVLDSLRFLLYAMNALKKKNPLTESFLVQIDVDLEGRGMRNNKKFKDAPWNEDLMGPKEIVVRSCPTPGGGSFPPGCNFLMRLPQDGGANASPVGNDSPTNSQEASCSIPADAEQAGGRTTSSSGRTPLPHNFDIERNNWRSSNEHARARDLGRGVSISQNRDPNSNRGLSATTETSISPNAYNTSNHSTPNSSTSGSRSSTLPYAQNSTNSSPAPNSTRSMDAFFSTNPSYNNTPVGTAMTPNTFSMPETQGRTYTMPESRGQQATTGTGLTPIGEGFFRHMMGLGPAGPLDQMDIWDGSG</sequence>
<keyword evidence="5" id="KW-0539">Nucleus</keyword>
<evidence type="ECO:0000256" key="1">
    <source>
        <dbReference type="ARBA" id="ARBA00004123"/>
    </source>
</evidence>
<evidence type="ECO:0000256" key="5">
    <source>
        <dbReference type="ARBA" id="ARBA00023242"/>
    </source>
</evidence>
<protein>
    <submittedName>
        <fullName evidence="7">Uncharacterized protein</fullName>
    </submittedName>
</protein>
<dbReference type="PANTHER" id="PTHR47338">
    <property type="entry name" value="ZN(II)2CYS6 TRANSCRIPTION FACTOR (EUROFUNG)-RELATED"/>
    <property type="match status" value="1"/>
</dbReference>
<feature type="compositionally biased region" description="Polar residues" evidence="6">
    <location>
        <begin position="307"/>
        <end position="320"/>
    </location>
</feature>
<dbReference type="GO" id="GO:0046872">
    <property type="term" value="F:metal ion binding"/>
    <property type="evidence" value="ECO:0007669"/>
    <property type="project" value="UniProtKB-KW"/>
</dbReference>
<name>A0A9X0AFC0_9HELO</name>
<keyword evidence="4" id="KW-0804">Transcription</keyword>
<dbReference type="PANTHER" id="PTHR47338:SF10">
    <property type="entry name" value="TRANSCRIPTION FACTOR DOMAIN-CONTAINING PROTEIN-RELATED"/>
    <property type="match status" value="1"/>
</dbReference>
<dbReference type="InterPro" id="IPR050815">
    <property type="entry name" value="TF_fung"/>
</dbReference>
<proteinExistence type="predicted"/>
<feature type="compositionally biased region" description="Low complexity" evidence="6">
    <location>
        <begin position="398"/>
        <end position="435"/>
    </location>
</feature>
<comment type="subcellular location">
    <subcellularLocation>
        <location evidence="1">Nucleus</location>
    </subcellularLocation>
</comment>
<feature type="compositionally biased region" description="Basic and acidic residues" evidence="6">
    <location>
        <begin position="347"/>
        <end position="367"/>
    </location>
</feature>
<dbReference type="CDD" id="cd12148">
    <property type="entry name" value="fungal_TF_MHR"/>
    <property type="match status" value="1"/>
</dbReference>